<protein>
    <recommendedName>
        <fullName evidence="3">DUF1257 domain-containing protein</fullName>
    </recommendedName>
</protein>
<name>A0ABW5RV57_9BACI</name>
<accession>A0ABW5RV57</accession>
<dbReference type="RefSeq" id="WP_377936701.1">
    <property type="nucleotide sequence ID" value="NZ_JBHUMF010000031.1"/>
</dbReference>
<dbReference type="EMBL" id="JBHUMF010000031">
    <property type="protein sequence ID" value="MFD2682024.1"/>
    <property type="molecule type" value="Genomic_DNA"/>
</dbReference>
<sequence length="126" mass="14567">MTIISIEADGFEVEIRKEKNLHMEGKYIIIEFEDGYQSSLMDQYGWSREEAENNVDKVIEKKLKENGGSCEVHWEDRELFLIENPTFSVSEVAKIFVTIFPNSTIMSSQSKGIISTILKKLRRSKD</sequence>
<evidence type="ECO:0000313" key="2">
    <source>
        <dbReference type="Proteomes" id="UP001597506"/>
    </source>
</evidence>
<proteinExistence type="predicted"/>
<organism evidence="1 2">
    <name type="scientific">Bacillus seohaeanensis</name>
    <dbReference type="NCBI Taxonomy" id="284580"/>
    <lineage>
        <taxon>Bacteria</taxon>
        <taxon>Bacillati</taxon>
        <taxon>Bacillota</taxon>
        <taxon>Bacilli</taxon>
        <taxon>Bacillales</taxon>
        <taxon>Bacillaceae</taxon>
        <taxon>Bacillus</taxon>
    </lineage>
</organism>
<dbReference type="Proteomes" id="UP001597506">
    <property type="component" value="Unassembled WGS sequence"/>
</dbReference>
<comment type="caution">
    <text evidence="1">The sequence shown here is derived from an EMBL/GenBank/DDBJ whole genome shotgun (WGS) entry which is preliminary data.</text>
</comment>
<evidence type="ECO:0000313" key="1">
    <source>
        <dbReference type="EMBL" id="MFD2682024.1"/>
    </source>
</evidence>
<keyword evidence="2" id="KW-1185">Reference proteome</keyword>
<evidence type="ECO:0008006" key="3">
    <source>
        <dbReference type="Google" id="ProtNLM"/>
    </source>
</evidence>
<gene>
    <name evidence="1" type="ORF">ACFSUL_14885</name>
</gene>
<reference evidence="2" key="1">
    <citation type="journal article" date="2019" name="Int. J. Syst. Evol. Microbiol.">
        <title>The Global Catalogue of Microorganisms (GCM) 10K type strain sequencing project: providing services to taxonomists for standard genome sequencing and annotation.</title>
        <authorList>
            <consortium name="The Broad Institute Genomics Platform"/>
            <consortium name="The Broad Institute Genome Sequencing Center for Infectious Disease"/>
            <person name="Wu L."/>
            <person name="Ma J."/>
        </authorList>
    </citation>
    <scope>NUCLEOTIDE SEQUENCE [LARGE SCALE GENOMIC DNA]</scope>
    <source>
        <strain evidence="2">KCTC 3913</strain>
    </source>
</reference>